<name>A0ABV5G3H5_9MICC</name>
<evidence type="ECO:0000256" key="1">
    <source>
        <dbReference type="SAM" id="MobiDB-lite"/>
    </source>
</evidence>
<evidence type="ECO:0000313" key="3">
    <source>
        <dbReference type="Proteomes" id="UP001589575"/>
    </source>
</evidence>
<dbReference type="Proteomes" id="UP001589575">
    <property type="component" value="Unassembled WGS sequence"/>
</dbReference>
<proteinExistence type="predicted"/>
<reference evidence="2 3" key="1">
    <citation type="submission" date="2024-09" db="EMBL/GenBank/DDBJ databases">
        <authorList>
            <person name="Sun Q."/>
            <person name="Mori K."/>
        </authorList>
    </citation>
    <scope>NUCLEOTIDE SEQUENCE [LARGE SCALE GENOMIC DNA]</scope>
    <source>
        <strain evidence="2 3">CCM 7609</strain>
    </source>
</reference>
<evidence type="ECO:0000313" key="2">
    <source>
        <dbReference type="EMBL" id="MFB9073485.1"/>
    </source>
</evidence>
<protein>
    <submittedName>
        <fullName evidence="2">Uncharacterized protein</fullName>
    </submittedName>
</protein>
<feature type="compositionally biased region" description="Low complexity" evidence="1">
    <location>
        <begin position="22"/>
        <end position="45"/>
    </location>
</feature>
<accession>A0ABV5G3H5</accession>
<gene>
    <name evidence="2" type="ORF">ACFFX0_20710</name>
</gene>
<feature type="region of interest" description="Disordered" evidence="1">
    <location>
        <begin position="1"/>
        <end position="45"/>
    </location>
</feature>
<sequence>MPPAGCGSRGRTAGPDPDPGPLRRGSPSSAPERSSGGPPGGRSAC</sequence>
<organism evidence="2 3">
    <name type="scientific">Citricoccus parietis</name>
    <dbReference type="NCBI Taxonomy" id="592307"/>
    <lineage>
        <taxon>Bacteria</taxon>
        <taxon>Bacillati</taxon>
        <taxon>Actinomycetota</taxon>
        <taxon>Actinomycetes</taxon>
        <taxon>Micrococcales</taxon>
        <taxon>Micrococcaceae</taxon>
        <taxon>Citricoccus</taxon>
    </lineage>
</organism>
<dbReference type="EMBL" id="JBHMFI010000001">
    <property type="protein sequence ID" value="MFB9073485.1"/>
    <property type="molecule type" value="Genomic_DNA"/>
</dbReference>
<keyword evidence="3" id="KW-1185">Reference proteome</keyword>
<comment type="caution">
    <text evidence="2">The sequence shown here is derived from an EMBL/GenBank/DDBJ whole genome shotgun (WGS) entry which is preliminary data.</text>
</comment>